<evidence type="ECO:0000313" key="6">
    <source>
        <dbReference type="Proteomes" id="UP000030351"/>
    </source>
</evidence>
<reference evidence="5 6" key="1">
    <citation type="submission" date="2014-10" db="EMBL/GenBank/DDBJ databases">
        <title>Genome sequence of Erwinia typographi M043b.</title>
        <authorList>
            <person name="Chan K.-G."/>
            <person name="Tan W.-S."/>
        </authorList>
    </citation>
    <scope>NUCLEOTIDE SEQUENCE [LARGE SCALE GENOMIC DNA]</scope>
    <source>
        <strain evidence="5 6">M043b</strain>
    </source>
</reference>
<dbReference type="InterPro" id="IPR018356">
    <property type="entry name" value="Tscrpt_reg_HTH_DeoR_CS"/>
</dbReference>
<evidence type="ECO:0000256" key="1">
    <source>
        <dbReference type="ARBA" id="ARBA00023015"/>
    </source>
</evidence>
<organism evidence="5 6">
    <name type="scientific">Erwinia typographi</name>
    <dbReference type="NCBI Taxonomy" id="371042"/>
    <lineage>
        <taxon>Bacteria</taxon>
        <taxon>Pseudomonadati</taxon>
        <taxon>Pseudomonadota</taxon>
        <taxon>Gammaproteobacteria</taxon>
        <taxon>Enterobacterales</taxon>
        <taxon>Erwiniaceae</taxon>
        <taxon>Erwinia</taxon>
    </lineage>
</organism>
<dbReference type="AlphaFoldDB" id="A0A0A3YSG6"/>
<accession>A0A0A3YSG6</accession>
<dbReference type="Pfam" id="PF08220">
    <property type="entry name" value="HTH_DeoR"/>
    <property type="match status" value="1"/>
</dbReference>
<name>A0A0A3YSG6_9GAMM</name>
<dbReference type="InterPro" id="IPR001034">
    <property type="entry name" value="DeoR_HTH"/>
</dbReference>
<keyword evidence="6" id="KW-1185">Reference proteome</keyword>
<feature type="domain" description="HTH deoR-type" evidence="4">
    <location>
        <begin position="5"/>
        <end position="57"/>
    </location>
</feature>
<dbReference type="RefSeq" id="WP_034897844.1">
    <property type="nucleotide sequence ID" value="NZ_JRUQ01000062.1"/>
</dbReference>
<keyword evidence="1" id="KW-0805">Transcription regulation</keyword>
<evidence type="ECO:0000313" key="5">
    <source>
        <dbReference type="EMBL" id="KGT88454.1"/>
    </source>
</evidence>
<dbReference type="EMBL" id="JRUQ01000062">
    <property type="protein sequence ID" value="KGT88454.1"/>
    <property type="molecule type" value="Genomic_DNA"/>
</dbReference>
<dbReference type="PROSITE" id="PS51000">
    <property type="entry name" value="HTH_DEOR_2"/>
    <property type="match status" value="1"/>
</dbReference>
<comment type="caution">
    <text evidence="5">The sequence shown here is derived from an EMBL/GenBank/DDBJ whole genome shotgun (WGS) entry which is preliminary data.</text>
</comment>
<proteinExistence type="predicted"/>
<dbReference type="SMART" id="SM01134">
    <property type="entry name" value="DeoRC"/>
    <property type="match status" value="1"/>
</dbReference>
<dbReference type="Pfam" id="PF00455">
    <property type="entry name" value="DeoRC"/>
    <property type="match status" value="1"/>
</dbReference>
<dbReference type="InterPro" id="IPR037171">
    <property type="entry name" value="NagB/RpiA_transferase-like"/>
</dbReference>
<dbReference type="InterPro" id="IPR014036">
    <property type="entry name" value="DeoR-like_C"/>
</dbReference>
<dbReference type="GO" id="GO:0003677">
    <property type="term" value="F:DNA binding"/>
    <property type="evidence" value="ECO:0007669"/>
    <property type="project" value="UniProtKB-KW"/>
</dbReference>
<protein>
    <submittedName>
        <fullName evidence="5">Transcriptional regulator</fullName>
    </submittedName>
</protein>
<dbReference type="SUPFAM" id="SSF100950">
    <property type="entry name" value="NagB/RpiA/CoA transferase-like"/>
    <property type="match status" value="1"/>
</dbReference>
<keyword evidence="3" id="KW-0804">Transcription</keyword>
<dbReference type="Proteomes" id="UP000030351">
    <property type="component" value="Unassembled WGS sequence"/>
</dbReference>
<dbReference type="PROSITE" id="PS00894">
    <property type="entry name" value="HTH_DEOR_1"/>
    <property type="match status" value="1"/>
</dbReference>
<dbReference type="NCBIfam" id="NF007961">
    <property type="entry name" value="PRK10681.1"/>
    <property type="match status" value="1"/>
</dbReference>
<evidence type="ECO:0000256" key="3">
    <source>
        <dbReference type="ARBA" id="ARBA00023163"/>
    </source>
</evidence>
<dbReference type="InterPro" id="IPR050313">
    <property type="entry name" value="Carb_Metab_HTH_regulators"/>
</dbReference>
<dbReference type="PANTHER" id="PTHR30363:SF8">
    <property type="entry name" value="DEOXYRIBOSE OPERON REPRESSOR"/>
    <property type="match status" value="1"/>
</dbReference>
<dbReference type="STRING" id="371042.NG99_22125"/>
<evidence type="ECO:0000256" key="2">
    <source>
        <dbReference type="ARBA" id="ARBA00023125"/>
    </source>
</evidence>
<dbReference type="GO" id="GO:0003700">
    <property type="term" value="F:DNA-binding transcription factor activity"/>
    <property type="evidence" value="ECO:0007669"/>
    <property type="project" value="InterPro"/>
</dbReference>
<gene>
    <name evidence="5" type="ORF">NG99_22125</name>
</gene>
<evidence type="ECO:0000259" key="4">
    <source>
        <dbReference type="PROSITE" id="PS51000"/>
    </source>
</evidence>
<dbReference type="eggNOG" id="COG1349">
    <property type="taxonomic scope" value="Bacteria"/>
</dbReference>
<dbReference type="OrthoDB" id="9797223at2"/>
<sequence length="258" mass="28132">METRRDERVNKLTKALKRTDKIHLRDAARLLGVSEMTIRRDLNEQPSAVVLLGGYIVSDPKSNQGHYFVSDQQAQNVEKKRQLGQLAASLIEPGDTVFFDCGTTMPWIVDAIDNELAFTAICCAMNTFLALKEKPACQVILNGGEFHADNASFTPLGHGSVMDSLCPGKAFISAAGIDAAQGATCYNLNELPMKHQAMQRASHKILVADSSKFGKVLPARIGDLHAFEMLISDEAPPKELAQKLGQLGVELLASRKAR</sequence>
<dbReference type="PANTHER" id="PTHR30363">
    <property type="entry name" value="HTH-TYPE TRANSCRIPTIONAL REGULATOR SRLR-RELATED"/>
    <property type="match status" value="1"/>
</dbReference>
<dbReference type="SMART" id="SM00420">
    <property type="entry name" value="HTH_DEOR"/>
    <property type="match status" value="1"/>
</dbReference>
<keyword evidence="2" id="KW-0238">DNA-binding</keyword>